<dbReference type="Proteomes" id="UP000002210">
    <property type="component" value="Chromosome"/>
</dbReference>
<protein>
    <submittedName>
        <fullName evidence="1">Uncharacterized protein</fullName>
    </submittedName>
</protein>
<organism evidence="1 2">
    <name type="scientific">Bacillus cereus (strain 03BB102)</name>
    <dbReference type="NCBI Taxonomy" id="572264"/>
    <lineage>
        <taxon>Bacteria</taxon>
        <taxon>Bacillati</taxon>
        <taxon>Bacillota</taxon>
        <taxon>Bacilli</taxon>
        <taxon>Bacillales</taxon>
        <taxon>Bacillaceae</taxon>
        <taxon>Bacillus</taxon>
        <taxon>Bacillus cereus group</taxon>
    </lineage>
</organism>
<proteinExistence type="predicted"/>
<evidence type="ECO:0000313" key="2">
    <source>
        <dbReference type="Proteomes" id="UP000002210"/>
    </source>
</evidence>
<name>A0A158RT55_BACC3</name>
<dbReference type="AlphaFoldDB" id="A0A158RT55"/>
<dbReference type="PATRIC" id="fig|572264.18.peg.2656"/>
<reference evidence="1 2" key="1">
    <citation type="submission" date="2009-02" db="EMBL/GenBank/DDBJ databases">
        <title>Genome sequence of Bacillus cereus 03BB102.</title>
        <authorList>
            <person name="Dodson R.J."/>
            <person name="Jackson P."/>
            <person name="Munk A.C."/>
            <person name="Brettin T."/>
            <person name="Bruce D."/>
            <person name="Detter C."/>
            <person name="Tapia R."/>
            <person name="Han C."/>
            <person name="Sutton G."/>
            <person name="Sims D."/>
        </authorList>
    </citation>
    <scope>NUCLEOTIDE SEQUENCE [LARGE SCALE GENOMIC DNA]</scope>
    <source>
        <strain evidence="1 2">03BB102</strain>
    </source>
</reference>
<dbReference type="EMBL" id="CP001407">
    <property type="protein sequence ID" value="ACO30459.1"/>
    <property type="molecule type" value="Genomic_DNA"/>
</dbReference>
<sequence length="41" mass="4767">MCLSEFLEVFAVYEGFAKAADQENIQRKITETMLKKREALN</sequence>
<dbReference type="KEGG" id="bcx:BCA_2706"/>
<accession>A0A158RT55</accession>
<gene>
    <name evidence="1" type="ordered locus">BCA_2706</name>
</gene>
<evidence type="ECO:0000313" key="1">
    <source>
        <dbReference type="EMBL" id="ACO30459.1"/>
    </source>
</evidence>